<evidence type="ECO:0000256" key="2">
    <source>
        <dbReference type="SAM" id="Phobius"/>
    </source>
</evidence>
<dbReference type="InterPro" id="IPR008523">
    <property type="entry name" value="DUF805"/>
</dbReference>
<dbReference type="EMBL" id="NRGO01000003">
    <property type="protein sequence ID" value="PCC51762.1"/>
    <property type="molecule type" value="Genomic_DNA"/>
</dbReference>
<dbReference type="PANTHER" id="PTHR34980:SF2">
    <property type="entry name" value="INNER MEMBRANE PROTEIN YHAH-RELATED"/>
    <property type="match status" value="1"/>
</dbReference>
<dbReference type="Pfam" id="PF05656">
    <property type="entry name" value="DUF805"/>
    <property type="match status" value="1"/>
</dbReference>
<dbReference type="PANTHER" id="PTHR34980">
    <property type="entry name" value="INNER MEMBRANE PROTEIN-RELATED-RELATED"/>
    <property type="match status" value="1"/>
</dbReference>
<feature type="transmembrane region" description="Helical" evidence="2">
    <location>
        <begin position="128"/>
        <end position="150"/>
    </location>
</feature>
<keyword evidence="2" id="KW-0812">Transmembrane</keyword>
<feature type="region of interest" description="Disordered" evidence="1">
    <location>
        <begin position="1"/>
        <end position="24"/>
    </location>
</feature>
<evidence type="ECO:0000313" key="3">
    <source>
        <dbReference type="EMBL" id="PCC51762.1"/>
    </source>
</evidence>
<sequence>MLTNSTSTQEESSGRATTRNTDAPILGATPGAAVGRYFRKYAVFSGRASRSEYWWIALLSLVIYGVGGALAGVIQAATAGTNAYGDVSDETTFGAGLIGSLLFLYFLATILPNIGLGVRRLHDVSMSGWVILIGIVPFFGSLILFVLSLLSSNPSGQRFDRR</sequence>
<accession>A0A2A3ZIF5</accession>
<feature type="transmembrane region" description="Helical" evidence="2">
    <location>
        <begin position="94"/>
        <end position="116"/>
    </location>
</feature>
<comment type="caution">
    <text evidence="3">The sequence shown here is derived from an EMBL/GenBank/DDBJ whole genome shotgun (WGS) entry which is preliminary data.</text>
</comment>
<dbReference type="AlphaFoldDB" id="A0A2A3ZIF5"/>
<organism evidence="3 4">
    <name type="scientific">Brevibacterium aurantiacum</name>
    <dbReference type="NCBI Taxonomy" id="273384"/>
    <lineage>
        <taxon>Bacteria</taxon>
        <taxon>Bacillati</taxon>
        <taxon>Actinomycetota</taxon>
        <taxon>Actinomycetes</taxon>
        <taxon>Micrococcales</taxon>
        <taxon>Brevibacteriaceae</taxon>
        <taxon>Brevibacterium</taxon>
    </lineage>
</organism>
<keyword evidence="2" id="KW-0472">Membrane</keyword>
<name>A0A2A3ZIF5_BREAU</name>
<reference evidence="3 4" key="1">
    <citation type="journal article" date="2017" name="Elife">
        <title>Extensive horizontal gene transfer in cheese-associated bacteria.</title>
        <authorList>
            <person name="Bonham K.S."/>
            <person name="Wolfe B.E."/>
            <person name="Dutton R.J."/>
        </authorList>
    </citation>
    <scope>NUCLEOTIDE SEQUENCE [LARGE SCALE GENOMIC DNA]</scope>
    <source>
        <strain evidence="3 4">900_6</strain>
    </source>
</reference>
<evidence type="ECO:0000256" key="1">
    <source>
        <dbReference type="SAM" id="MobiDB-lite"/>
    </source>
</evidence>
<gene>
    <name evidence="3" type="ORF">CIK62_01410</name>
</gene>
<dbReference type="GO" id="GO:0005886">
    <property type="term" value="C:plasma membrane"/>
    <property type="evidence" value="ECO:0007669"/>
    <property type="project" value="TreeGrafter"/>
</dbReference>
<feature type="transmembrane region" description="Helical" evidence="2">
    <location>
        <begin position="53"/>
        <end position="74"/>
    </location>
</feature>
<protein>
    <recommendedName>
        <fullName evidence="5">DUF805 domain-containing protein</fullName>
    </recommendedName>
</protein>
<proteinExistence type="predicted"/>
<dbReference type="Proteomes" id="UP000217720">
    <property type="component" value="Unassembled WGS sequence"/>
</dbReference>
<keyword evidence="2" id="KW-1133">Transmembrane helix</keyword>
<evidence type="ECO:0008006" key="5">
    <source>
        <dbReference type="Google" id="ProtNLM"/>
    </source>
</evidence>
<evidence type="ECO:0000313" key="4">
    <source>
        <dbReference type="Proteomes" id="UP000217720"/>
    </source>
</evidence>
<feature type="compositionally biased region" description="Polar residues" evidence="1">
    <location>
        <begin position="1"/>
        <end position="21"/>
    </location>
</feature>